<dbReference type="AlphaFoldDB" id="A0A443RSV2"/>
<dbReference type="Pfam" id="PF00059">
    <property type="entry name" value="Lectin_C"/>
    <property type="match status" value="1"/>
</dbReference>
<keyword evidence="3" id="KW-1185">Reference proteome</keyword>
<dbReference type="OrthoDB" id="6512817at2759"/>
<proteinExistence type="predicted"/>
<dbReference type="EMBL" id="NCKV01041773">
    <property type="protein sequence ID" value="RWS18308.1"/>
    <property type="molecule type" value="Genomic_DNA"/>
</dbReference>
<sequence>MTFDNGLKYCNGIGASVATINSDEENQFFLTTFGTSWVNAIRMKGTEVFLKFEKYCYLSCLDYTKWGPTEPNNMGGNENCV</sequence>
<accession>A0A443RSV2</accession>
<evidence type="ECO:0000313" key="3">
    <source>
        <dbReference type="Proteomes" id="UP000288716"/>
    </source>
</evidence>
<dbReference type="SUPFAM" id="SSF56436">
    <property type="entry name" value="C-type lectin-like"/>
    <property type="match status" value="1"/>
</dbReference>
<reference evidence="2 3" key="1">
    <citation type="journal article" date="2018" name="Gigascience">
        <title>Genomes of trombidid mites reveal novel predicted allergens and laterally-transferred genes associated with secondary metabolism.</title>
        <authorList>
            <person name="Dong X."/>
            <person name="Chaisiri K."/>
            <person name="Xia D."/>
            <person name="Armstrong S.D."/>
            <person name="Fang Y."/>
            <person name="Donnelly M.J."/>
            <person name="Kadowaki T."/>
            <person name="McGarry J.W."/>
            <person name="Darby A.C."/>
            <person name="Makepeace B.L."/>
        </authorList>
    </citation>
    <scope>NUCLEOTIDE SEQUENCE [LARGE SCALE GENOMIC DNA]</scope>
    <source>
        <strain evidence="2">UoL-UT</strain>
    </source>
</reference>
<keyword evidence="2" id="KW-0430">Lectin</keyword>
<dbReference type="Proteomes" id="UP000288716">
    <property type="component" value="Unassembled WGS sequence"/>
</dbReference>
<dbReference type="InterPro" id="IPR001304">
    <property type="entry name" value="C-type_lectin-like"/>
</dbReference>
<protein>
    <submittedName>
        <fullName evidence="2">C-type lectin domain protein-like protein</fullName>
    </submittedName>
</protein>
<evidence type="ECO:0000259" key="1">
    <source>
        <dbReference type="PROSITE" id="PS50041"/>
    </source>
</evidence>
<dbReference type="GO" id="GO:0030246">
    <property type="term" value="F:carbohydrate binding"/>
    <property type="evidence" value="ECO:0007669"/>
    <property type="project" value="UniProtKB-KW"/>
</dbReference>
<organism evidence="2 3">
    <name type="scientific">Leptotrombidium deliense</name>
    <dbReference type="NCBI Taxonomy" id="299467"/>
    <lineage>
        <taxon>Eukaryota</taxon>
        <taxon>Metazoa</taxon>
        <taxon>Ecdysozoa</taxon>
        <taxon>Arthropoda</taxon>
        <taxon>Chelicerata</taxon>
        <taxon>Arachnida</taxon>
        <taxon>Acari</taxon>
        <taxon>Acariformes</taxon>
        <taxon>Trombidiformes</taxon>
        <taxon>Prostigmata</taxon>
        <taxon>Anystina</taxon>
        <taxon>Parasitengona</taxon>
        <taxon>Trombiculoidea</taxon>
        <taxon>Trombiculidae</taxon>
        <taxon>Leptotrombidium</taxon>
    </lineage>
</organism>
<dbReference type="Gene3D" id="3.10.100.10">
    <property type="entry name" value="Mannose-Binding Protein A, subunit A"/>
    <property type="match status" value="1"/>
</dbReference>
<gene>
    <name evidence="2" type="ORF">B4U80_15042</name>
</gene>
<name>A0A443RSV2_9ACAR</name>
<evidence type="ECO:0000313" key="2">
    <source>
        <dbReference type="EMBL" id="RWS18308.1"/>
    </source>
</evidence>
<comment type="caution">
    <text evidence="2">The sequence shown here is derived from an EMBL/GenBank/DDBJ whole genome shotgun (WGS) entry which is preliminary data.</text>
</comment>
<dbReference type="PROSITE" id="PS50041">
    <property type="entry name" value="C_TYPE_LECTIN_2"/>
    <property type="match status" value="1"/>
</dbReference>
<dbReference type="VEuPathDB" id="VectorBase:LDEU013732"/>
<dbReference type="InterPro" id="IPR016186">
    <property type="entry name" value="C-type_lectin-like/link_sf"/>
</dbReference>
<dbReference type="InterPro" id="IPR016187">
    <property type="entry name" value="CTDL_fold"/>
</dbReference>
<feature type="non-terminal residue" evidence="2">
    <location>
        <position position="81"/>
    </location>
</feature>
<feature type="domain" description="C-type lectin" evidence="1">
    <location>
        <begin position="1"/>
        <end position="81"/>
    </location>
</feature>